<feature type="transmembrane region" description="Helical" evidence="1">
    <location>
        <begin position="298"/>
        <end position="318"/>
    </location>
</feature>
<organism evidence="2 3">
    <name type="scientific">Rubritalea squalenifaciens DSM 18772</name>
    <dbReference type="NCBI Taxonomy" id="1123071"/>
    <lineage>
        <taxon>Bacteria</taxon>
        <taxon>Pseudomonadati</taxon>
        <taxon>Verrucomicrobiota</taxon>
        <taxon>Verrucomicrobiia</taxon>
        <taxon>Verrucomicrobiales</taxon>
        <taxon>Rubritaleaceae</taxon>
        <taxon>Rubritalea</taxon>
    </lineage>
</organism>
<dbReference type="AlphaFoldDB" id="A0A1M6LT58"/>
<keyword evidence="1" id="KW-0472">Membrane</keyword>
<evidence type="ECO:0000313" key="3">
    <source>
        <dbReference type="Proteomes" id="UP000184510"/>
    </source>
</evidence>
<dbReference type="RefSeq" id="WP_143184081.1">
    <property type="nucleotide sequence ID" value="NZ_FQYR01000004.1"/>
</dbReference>
<feature type="transmembrane region" description="Helical" evidence="1">
    <location>
        <begin position="141"/>
        <end position="161"/>
    </location>
</feature>
<dbReference type="OrthoDB" id="198817at2"/>
<keyword evidence="1" id="KW-0812">Transmembrane</keyword>
<accession>A0A1M6LT58</accession>
<proteinExistence type="predicted"/>
<keyword evidence="1" id="KW-1133">Transmembrane helix</keyword>
<sequence length="462" mass="51529">MLDKLKDFAVKKGYDIARSKGVKCPKCAQKLLLPPVMPKEGLDAEFDCASCGWSGSLSQVMEERREQRDGKLGEAVPKPEKSKIVEADIDGGKSWLIPAKKGVGFLMVFGAIWLSFTLFMSLMFIFGDPVDSNTGEPASKWTILFFVPFWLVGIGVLYAGLRMRYTEVMVLADEHRVRMMKRFFSKVKETTLEIEQVDFVSLKESYRSNDRPVYAVSISEKEGGKGLSFGSELSDDEKRWLVSSIQQVLPSSRMVDSSGSLQIASSADKEEFSHKGMKLERIGQDGFRFTRLNQGGKWAMLIGIVFMVVSFIVVRSGLDGFGPDTDNWFELIFTIFEIIPFLIGTVFGVVGLLLVLGGFSSIGREEVFEFGKDSLVVETRKKGAVVKSVTHPRDSFRSVDSTNSGHVNNSPRYRVKLKGKKFVKLCSFVPEEVAADLQAWVEGWLIKKPEPSTAKYGESMKA</sequence>
<evidence type="ECO:0000256" key="1">
    <source>
        <dbReference type="SAM" id="Phobius"/>
    </source>
</evidence>
<evidence type="ECO:0000313" key="2">
    <source>
        <dbReference type="EMBL" id="SHJ74384.1"/>
    </source>
</evidence>
<feature type="transmembrane region" description="Helical" evidence="1">
    <location>
        <begin position="103"/>
        <end position="126"/>
    </location>
</feature>
<dbReference type="Proteomes" id="UP000184510">
    <property type="component" value="Unassembled WGS sequence"/>
</dbReference>
<reference evidence="2 3" key="1">
    <citation type="submission" date="2016-11" db="EMBL/GenBank/DDBJ databases">
        <authorList>
            <person name="Jaros S."/>
            <person name="Januszkiewicz K."/>
            <person name="Wedrychowicz H."/>
        </authorList>
    </citation>
    <scope>NUCLEOTIDE SEQUENCE [LARGE SCALE GENOMIC DNA]</scope>
    <source>
        <strain evidence="2 3">DSM 18772</strain>
    </source>
</reference>
<protein>
    <submittedName>
        <fullName evidence="2">Uncharacterized protein</fullName>
    </submittedName>
</protein>
<keyword evidence="3" id="KW-1185">Reference proteome</keyword>
<dbReference type="EMBL" id="FQYR01000004">
    <property type="protein sequence ID" value="SHJ74384.1"/>
    <property type="molecule type" value="Genomic_DNA"/>
</dbReference>
<dbReference type="InParanoid" id="A0A1M6LT58"/>
<name>A0A1M6LT58_9BACT</name>
<gene>
    <name evidence="2" type="ORF">SAMN02745181_2496</name>
</gene>
<feature type="transmembrane region" description="Helical" evidence="1">
    <location>
        <begin position="338"/>
        <end position="359"/>
    </location>
</feature>